<dbReference type="Gene3D" id="3.40.470.10">
    <property type="entry name" value="Uracil-DNA glycosylase-like domain"/>
    <property type="match status" value="1"/>
</dbReference>
<sequence>MSTFPIRPLSTQTAPSQASELERLLGEIRACRVCAERLPHEPRPVLQAGAAARLLIVGQAPGARVHASGIPWSDASGRRLREWMGIDESVFYHAGQVAIVPMGLCFPGRGASGDRPPEKACAPLWQERLLALMPQIRLTLLVGGYAQQHFLKQQGHQSVTDTLRNWQSLGPHIVPLPHPSPRNVAWFKANPWFEGEVVPALRERVRGALELQACRPSSSPAA</sequence>
<dbReference type="InterPro" id="IPR005122">
    <property type="entry name" value="Uracil-DNA_glycosylase-like"/>
</dbReference>
<dbReference type="InterPro" id="IPR047124">
    <property type="entry name" value="HI_0220.2"/>
</dbReference>
<dbReference type="PANTHER" id="PTHR42160">
    <property type="entry name" value="URACIL-DNA GLYCOSYLASE SUPERFAMILY PROTEIN"/>
    <property type="match status" value="1"/>
</dbReference>
<dbReference type="STRING" id="1121117.SAMN02745977_00162"/>
<dbReference type="AlphaFoldDB" id="A0A1H8D2U2"/>
<dbReference type="CDD" id="cd10033">
    <property type="entry name" value="UDG_like"/>
    <property type="match status" value="1"/>
</dbReference>
<name>A0A1H8D2U2_9BURK</name>
<dbReference type="PANTHER" id="PTHR42160:SF1">
    <property type="entry name" value="URACIL-DNA GLYCOSYLASE SUPERFAMILY PROTEIN"/>
    <property type="match status" value="1"/>
</dbReference>
<dbReference type="OrthoDB" id="9789139at2"/>
<evidence type="ECO:0000259" key="1">
    <source>
        <dbReference type="SMART" id="SM00986"/>
    </source>
</evidence>
<evidence type="ECO:0000313" key="3">
    <source>
        <dbReference type="Proteomes" id="UP000199531"/>
    </source>
</evidence>
<dbReference type="SUPFAM" id="SSF52141">
    <property type="entry name" value="Uracil-DNA glycosylase-like"/>
    <property type="match status" value="1"/>
</dbReference>
<evidence type="ECO:0000313" key="2">
    <source>
        <dbReference type="EMBL" id="SEN01623.1"/>
    </source>
</evidence>
<reference evidence="2 3" key="1">
    <citation type="submission" date="2016-10" db="EMBL/GenBank/DDBJ databases">
        <authorList>
            <person name="de Groot N.N."/>
        </authorList>
    </citation>
    <scope>NUCLEOTIDE SEQUENCE [LARGE SCALE GENOMIC DNA]</scope>
    <source>
        <strain evidence="2 3">DSM 15123</strain>
    </source>
</reference>
<dbReference type="Pfam" id="PF03167">
    <property type="entry name" value="UDG"/>
    <property type="match status" value="1"/>
</dbReference>
<accession>A0A1H8D2U2</accession>
<proteinExistence type="predicted"/>
<dbReference type="RefSeq" id="WP_091812840.1">
    <property type="nucleotide sequence ID" value="NZ_FOCW01000001.1"/>
</dbReference>
<dbReference type="EMBL" id="FOCW01000001">
    <property type="protein sequence ID" value="SEN01623.1"/>
    <property type="molecule type" value="Genomic_DNA"/>
</dbReference>
<dbReference type="Proteomes" id="UP000199531">
    <property type="component" value="Unassembled WGS sequence"/>
</dbReference>
<gene>
    <name evidence="2" type="ORF">SAMN02745977_00162</name>
</gene>
<dbReference type="SMART" id="SM00987">
    <property type="entry name" value="UreE_C"/>
    <property type="match status" value="1"/>
</dbReference>
<organism evidence="2 3">
    <name type="scientific">Brachymonas denitrificans DSM 15123</name>
    <dbReference type="NCBI Taxonomy" id="1121117"/>
    <lineage>
        <taxon>Bacteria</taxon>
        <taxon>Pseudomonadati</taxon>
        <taxon>Pseudomonadota</taxon>
        <taxon>Betaproteobacteria</taxon>
        <taxon>Burkholderiales</taxon>
        <taxon>Comamonadaceae</taxon>
        <taxon>Brachymonas</taxon>
    </lineage>
</organism>
<dbReference type="InterPro" id="IPR036895">
    <property type="entry name" value="Uracil-DNA_glycosylase-like_sf"/>
</dbReference>
<dbReference type="SMART" id="SM00986">
    <property type="entry name" value="UDG"/>
    <property type="match status" value="1"/>
</dbReference>
<feature type="domain" description="Uracil-DNA glycosylase-like" evidence="1">
    <location>
        <begin position="45"/>
        <end position="202"/>
    </location>
</feature>
<keyword evidence="3" id="KW-1185">Reference proteome</keyword>
<protein>
    <submittedName>
        <fullName evidence="2">Uracil-DNA glycosylase</fullName>
    </submittedName>
</protein>